<feature type="region of interest" description="Disordered" evidence="1">
    <location>
        <begin position="302"/>
        <end position="323"/>
    </location>
</feature>
<organism evidence="2 3">
    <name type="scientific">Alsobacter soli</name>
    <dbReference type="NCBI Taxonomy" id="2109933"/>
    <lineage>
        <taxon>Bacteria</taxon>
        <taxon>Pseudomonadati</taxon>
        <taxon>Pseudomonadota</taxon>
        <taxon>Alphaproteobacteria</taxon>
        <taxon>Hyphomicrobiales</taxon>
        <taxon>Alsobacteraceae</taxon>
        <taxon>Alsobacter</taxon>
    </lineage>
</organism>
<feature type="compositionally biased region" description="Basic and acidic residues" evidence="1">
    <location>
        <begin position="187"/>
        <end position="198"/>
    </location>
</feature>
<reference evidence="3" key="1">
    <citation type="submission" date="2018-03" db="EMBL/GenBank/DDBJ databases">
        <authorList>
            <person name="Sun L."/>
            <person name="Liu H."/>
            <person name="Chen W."/>
            <person name="Huang K."/>
            <person name="Liu W."/>
            <person name="Gao X."/>
        </authorList>
    </citation>
    <scope>NUCLEOTIDE SEQUENCE [LARGE SCALE GENOMIC DNA]</scope>
    <source>
        <strain evidence="3">SH9</strain>
    </source>
</reference>
<feature type="region of interest" description="Disordered" evidence="1">
    <location>
        <begin position="181"/>
        <end position="273"/>
    </location>
</feature>
<dbReference type="InterPro" id="IPR009282">
    <property type="entry name" value="DUF937"/>
</dbReference>
<dbReference type="EMBL" id="PVZS01000012">
    <property type="protein sequence ID" value="PSC04620.1"/>
    <property type="molecule type" value="Genomic_DNA"/>
</dbReference>
<evidence type="ECO:0008006" key="4">
    <source>
        <dbReference type="Google" id="ProtNLM"/>
    </source>
</evidence>
<proteinExistence type="predicted"/>
<name>A0A2T1HSI5_9HYPH</name>
<gene>
    <name evidence="2" type="ORF">SLNSH_12650</name>
</gene>
<evidence type="ECO:0000256" key="1">
    <source>
        <dbReference type="SAM" id="MobiDB-lite"/>
    </source>
</evidence>
<dbReference type="AlphaFoldDB" id="A0A2T1HSI5"/>
<sequence>MINLFEMMQKAQGGQAVNDLARQFGLTPEQSEAAVDAILPAFTIALRQQLKNPQAWPYLVAALSIPPGQPGAMFQAFSPQGLQQGQQLMGALFGSPQLGQQIAAQAASATGLNAALMQQMMPAMAAMLTGGAWKTFGNAIASAMEAFAGAMGTGKPEPKPAAGAPGFPVGIPENWGEIVGEWMGGKPEPKPEAAKADEPNMFDPAGLGPMLQRMMERAADSAARTAPDTPPAPEATPAEPATAPEAAAPAPEPTPEPAPAEAPKPAAATAGTTPNFDAFTRMIETGREVQQQHLRNLQALMGVWSPSLGEAKQDTEGGAGRTG</sequence>
<dbReference type="Pfam" id="PF06078">
    <property type="entry name" value="DUF937"/>
    <property type="match status" value="1"/>
</dbReference>
<keyword evidence="3" id="KW-1185">Reference proteome</keyword>
<feature type="compositionally biased region" description="Pro residues" evidence="1">
    <location>
        <begin position="250"/>
        <end position="262"/>
    </location>
</feature>
<dbReference type="OrthoDB" id="5526542at2"/>
<comment type="caution">
    <text evidence="2">The sequence shown here is derived from an EMBL/GenBank/DDBJ whole genome shotgun (WGS) entry which is preliminary data.</text>
</comment>
<evidence type="ECO:0000313" key="3">
    <source>
        <dbReference type="Proteomes" id="UP000239772"/>
    </source>
</evidence>
<dbReference type="Proteomes" id="UP000239772">
    <property type="component" value="Unassembled WGS sequence"/>
</dbReference>
<accession>A0A2T1HSI5</accession>
<protein>
    <recommendedName>
        <fullName evidence="4">DUF937 domain-containing protein</fullName>
    </recommendedName>
</protein>
<evidence type="ECO:0000313" key="2">
    <source>
        <dbReference type="EMBL" id="PSC04620.1"/>
    </source>
</evidence>
<feature type="compositionally biased region" description="Low complexity" evidence="1">
    <location>
        <begin position="263"/>
        <end position="273"/>
    </location>
</feature>
<feature type="compositionally biased region" description="Low complexity" evidence="1">
    <location>
        <begin position="235"/>
        <end position="249"/>
    </location>
</feature>
<dbReference type="RefSeq" id="WP_106337365.1">
    <property type="nucleotide sequence ID" value="NZ_PVZS01000012.1"/>
</dbReference>